<dbReference type="InterPro" id="IPR000722">
    <property type="entry name" value="RNA_pol_asu"/>
</dbReference>
<reference evidence="2" key="2">
    <citation type="submission" date="2011-02" db="EMBL/GenBank/DDBJ databases">
        <authorList>
            <person name="MacLean D."/>
        </authorList>
    </citation>
    <scope>NUCLEOTIDE SEQUENCE</scope>
</reference>
<dbReference type="Pfam" id="PF00623">
    <property type="entry name" value="RNA_pol_Rpb1_2"/>
    <property type="match status" value="1"/>
</dbReference>
<dbReference type="Gene3D" id="2.40.40.20">
    <property type="match status" value="1"/>
</dbReference>
<feature type="domain" description="RNA polymerase alpha subunit" evidence="1">
    <location>
        <begin position="118"/>
        <end position="186"/>
    </location>
</feature>
<dbReference type="EMBL" id="FR824644">
    <property type="protein sequence ID" value="CCA27710.1"/>
    <property type="molecule type" value="Genomic_DNA"/>
</dbReference>
<dbReference type="GO" id="GO:0003677">
    <property type="term" value="F:DNA binding"/>
    <property type="evidence" value="ECO:0007669"/>
    <property type="project" value="InterPro"/>
</dbReference>
<name>F0X1L5_9STRA</name>
<dbReference type="HOGENOM" id="CLU_508473_0_0_1"/>
<dbReference type="GO" id="GO:0006351">
    <property type="term" value="P:DNA-templated transcription"/>
    <property type="evidence" value="ECO:0007669"/>
    <property type="project" value="InterPro"/>
</dbReference>
<dbReference type="SUPFAM" id="SSF64484">
    <property type="entry name" value="beta and beta-prime subunits of DNA dependent RNA-polymerase"/>
    <property type="match status" value="1"/>
</dbReference>
<evidence type="ECO:0000313" key="2">
    <source>
        <dbReference type="EMBL" id="CCA27710.1"/>
    </source>
</evidence>
<protein>
    <submittedName>
        <fullName evidence="2">AlNc14C642G12326 protein</fullName>
    </submittedName>
</protein>
<evidence type="ECO:0000259" key="1">
    <source>
        <dbReference type="Pfam" id="PF00623"/>
    </source>
</evidence>
<accession>F0X1L5</accession>
<reference evidence="2" key="1">
    <citation type="journal article" date="2011" name="PLoS Biol.">
        <title>Gene gain and loss during evolution of obligate parasitism in the white rust pathogen of Arabidopsis thaliana.</title>
        <authorList>
            <person name="Kemen E."/>
            <person name="Gardiner A."/>
            <person name="Schultz-Larsen T."/>
            <person name="Kemen A.C."/>
            <person name="Balmuth A.L."/>
            <person name="Robert-Seilaniantz A."/>
            <person name="Bailey K."/>
            <person name="Holub E."/>
            <person name="Studholme D.J."/>
            <person name="Maclean D."/>
            <person name="Jones J.D."/>
        </authorList>
    </citation>
    <scope>NUCLEOTIDE SEQUENCE</scope>
</reference>
<sequence length="536" mass="59441">MGHLRSANGTALLLPACTSDPSGPYELSEIDKLTLQLAGGNISLSQYAVNLRNCISGKRGSLKYGCMGFTSLSTARGVATSVWSEPYYEVWMPKRWAERMWIPERTEDGEYSSPYYSWRRVREGDYAILSRCPVLSHESVRCVQLRFWDQPSVGVHPEYCAPLNLDYDGDEVHLSIVSGRECSREALCNLRLGALSKFSRLSVEKALRESNVDSLVADMRCVDFMTTSTLSVDVNVGLNKLTAIHSLSRCKEAQWLAFAGHLESRRARMATFVERCTASVHDLTESHIRVSEGFTMGRQLKHILFQTQSTQRGTLTRWLPVQDRRRLAVQGLWCAAPAYGFPGTRLSSHVSGAVQQALMDRAKHGHREESTSLLLSLLTGKHSFFVTRDLLGRLDVESGDAGRRGALAPLSRSEIAQLSNPSDRYVRCLLAVKLGCLLSRIDAAETEAAELAHTLFSSTYVDPSAAIADGMNVGFLAKTCSPALLTAACDDIYTLDRRFCLPQYSEEMDWCRTDCPVASIITGNYADHVHRSQAGF</sequence>
<organism evidence="2">
    <name type="scientific">Albugo laibachii Nc14</name>
    <dbReference type="NCBI Taxonomy" id="890382"/>
    <lineage>
        <taxon>Eukaryota</taxon>
        <taxon>Sar</taxon>
        <taxon>Stramenopiles</taxon>
        <taxon>Oomycota</taxon>
        <taxon>Peronosporomycetes</taxon>
        <taxon>Albuginales</taxon>
        <taxon>Albuginaceae</taxon>
        <taxon>Albugo</taxon>
    </lineage>
</organism>
<dbReference type="GO" id="GO:0003899">
    <property type="term" value="F:DNA-directed RNA polymerase activity"/>
    <property type="evidence" value="ECO:0007669"/>
    <property type="project" value="InterPro"/>
</dbReference>
<proteinExistence type="predicted"/>
<gene>
    <name evidence="2" type="primary">AlNc14C642G12326</name>
    <name evidence="2" type="ORF">ALNC14_138540</name>
</gene>
<dbReference type="AlphaFoldDB" id="F0X1L5"/>